<evidence type="ECO:0000313" key="1">
    <source>
        <dbReference type="EMBL" id="MBZ5714256.1"/>
    </source>
</evidence>
<proteinExistence type="predicted"/>
<dbReference type="RefSeq" id="WP_224195986.1">
    <property type="nucleotide sequence ID" value="NZ_JAIRAU010000047.1"/>
</dbReference>
<reference evidence="1" key="1">
    <citation type="submission" date="2021-08" db="EMBL/GenBank/DDBJ databases">
        <authorList>
            <person name="Stevens D.C."/>
        </authorList>
    </citation>
    <scope>NUCLEOTIDE SEQUENCE</scope>
    <source>
        <strain evidence="1">DSM 53165</strain>
    </source>
</reference>
<dbReference type="EMBL" id="JAIRAU010000047">
    <property type="protein sequence ID" value="MBZ5714256.1"/>
    <property type="molecule type" value="Genomic_DNA"/>
</dbReference>
<gene>
    <name evidence="1" type="ORF">K7C98_33910</name>
</gene>
<name>A0ABS7U1S2_9BACT</name>
<comment type="caution">
    <text evidence="1">The sequence shown here is derived from an EMBL/GenBank/DDBJ whole genome shotgun (WGS) entry which is preliminary data.</text>
</comment>
<dbReference type="Proteomes" id="UP001139031">
    <property type="component" value="Unassembled WGS sequence"/>
</dbReference>
<protein>
    <submittedName>
        <fullName evidence="1">Uncharacterized protein</fullName>
    </submittedName>
</protein>
<evidence type="ECO:0000313" key="2">
    <source>
        <dbReference type="Proteomes" id="UP001139031"/>
    </source>
</evidence>
<sequence>MLGDDLVVNPVVAGEAAMGWAMGTALAVEDGAAPVLAGDAAMCGATRFLLAGEAMMGGSTSTLLAGDATMCGAMTARRLRCELGTRR</sequence>
<organism evidence="1 2">
    <name type="scientific">Nannocystis pusilla</name>
    <dbReference type="NCBI Taxonomy" id="889268"/>
    <lineage>
        <taxon>Bacteria</taxon>
        <taxon>Pseudomonadati</taxon>
        <taxon>Myxococcota</taxon>
        <taxon>Polyangia</taxon>
        <taxon>Nannocystales</taxon>
        <taxon>Nannocystaceae</taxon>
        <taxon>Nannocystis</taxon>
    </lineage>
</organism>
<keyword evidence="2" id="KW-1185">Reference proteome</keyword>
<accession>A0ABS7U1S2</accession>